<keyword evidence="4" id="KW-0812">Transmembrane</keyword>
<evidence type="ECO:0000313" key="9">
    <source>
        <dbReference type="EMBL" id="QSZ36531.1"/>
    </source>
</evidence>
<keyword evidence="6" id="KW-0496">Mitochondrion</keyword>
<dbReference type="OrthoDB" id="448427at2759"/>
<evidence type="ECO:0000256" key="1">
    <source>
        <dbReference type="ARBA" id="ARBA00004141"/>
    </source>
</evidence>
<reference evidence="9" key="1">
    <citation type="submission" date="2020-10" db="EMBL/GenBank/DDBJ databases">
        <title>Genome Sequence of Monilinia vaccinii-corymbosi Sheds Light on Mummy Berry Disease Infection of Blueberry and Mating Type.</title>
        <authorList>
            <person name="Yow A.G."/>
            <person name="Zhang Y."/>
            <person name="Bansal K."/>
            <person name="Eacker S.M."/>
            <person name="Sullivan S."/>
            <person name="Liachko I."/>
            <person name="Cubeta M.A."/>
            <person name="Rollins J.A."/>
            <person name="Ashrafi H."/>
        </authorList>
    </citation>
    <scope>NUCLEOTIDE SEQUENCE</scope>
    <source>
        <strain evidence="9">RL-1</strain>
    </source>
</reference>
<evidence type="ECO:0000256" key="7">
    <source>
        <dbReference type="ARBA" id="ARBA00022989"/>
    </source>
</evidence>
<dbReference type="SUPFAM" id="SSF103506">
    <property type="entry name" value="Mitochondrial carrier"/>
    <property type="match status" value="1"/>
</dbReference>
<proteinExistence type="inferred from homology"/>
<keyword evidence="8" id="KW-0472">Membrane</keyword>
<organism evidence="9 10">
    <name type="scientific">Monilinia vaccinii-corymbosi</name>
    <dbReference type="NCBI Taxonomy" id="61207"/>
    <lineage>
        <taxon>Eukaryota</taxon>
        <taxon>Fungi</taxon>
        <taxon>Dikarya</taxon>
        <taxon>Ascomycota</taxon>
        <taxon>Pezizomycotina</taxon>
        <taxon>Leotiomycetes</taxon>
        <taxon>Helotiales</taxon>
        <taxon>Sclerotiniaceae</taxon>
        <taxon>Monilinia</taxon>
    </lineage>
</organism>
<dbReference type="AlphaFoldDB" id="A0A8A3PNS3"/>
<gene>
    <name evidence="9" type="ORF">DSL72_006411</name>
</gene>
<dbReference type="InterPro" id="IPR018108">
    <property type="entry name" value="MCP_transmembrane"/>
</dbReference>
<evidence type="ECO:0000256" key="5">
    <source>
        <dbReference type="ARBA" id="ARBA00022737"/>
    </source>
</evidence>
<dbReference type="Pfam" id="PF00153">
    <property type="entry name" value="Mito_carr"/>
    <property type="match status" value="3"/>
</dbReference>
<dbReference type="GO" id="GO:0016020">
    <property type="term" value="C:membrane"/>
    <property type="evidence" value="ECO:0007669"/>
    <property type="project" value="UniProtKB-SubCell"/>
</dbReference>
<dbReference type="Gene3D" id="1.50.40.10">
    <property type="entry name" value="Mitochondrial carrier domain"/>
    <property type="match status" value="1"/>
</dbReference>
<evidence type="ECO:0000256" key="8">
    <source>
        <dbReference type="ARBA" id="ARBA00023136"/>
    </source>
</evidence>
<accession>A0A8A3PNS3</accession>
<evidence type="ECO:0000256" key="4">
    <source>
        <dbReference type="ARBA" id="ARBA00022692"/>
    </source>
</evidence>
<dbReference type="InterPro" id="IPR050391">
    <property type="entry name" value="Mito_Metabolite_Transporter"/>
</dbReference>
<keyword evidence="5" id="KW-0677">Repeat</keyword>
<dbReference type="EMBL" id="CP063411">
    <property type="protein sequence ID" value="QSZ36531.1"/>
    <property type="molecule type" value="Genomic_DNA"/>
</dbReference>
<name>A0A8A3PNS3_9HELO</name>
<keyword evidence="3" id="KW-0813">Transport</keyword>
<evidence type="ECO:0000256" key="6">
    <source>
        <dbReference type="ARBA" id="ARBA00022792"/>
    </source>
</evidence>
<protein>
    <recommendedName>
        <fullName evidence="11">Mitochondrial carrier</fullName>
    </recommendedName>
</protein>
<sequence length="346" mass="38126">MSSGKQSVGGVVRAEVKKETVKYPFWFGGSASCFAACVTHPLDLDSLHQVRLQTRSGNAPKTMLGTFVHVLKHNGVIGLYSGLSASLLRQITYSTTRFGIYEKLKANFASEKKPPSFPTLIAMASTSGFIGGIVGNPADVLNVRMQHDAALPVEKRRSYKNAVDGLIRMTKEEGWKSLFRGVWPNSMRAILMTASQLASYDAFKQLLIGHTPMEDGLSTHFTASFMAGFVATTVCSPVDVIKTRIMSSHESKGLARLLADVYKVEGVGWMFRGWVPSFIRLGEFWFLPFLGAYVKKMSKFEEQKGGGGANQEILGPHTIATFLFLEQHKKMYRSLKGIKEPEATVV</sequence>
<comment type="similarity">
    <text evidence="2">Belongs to the mitochondrial carrier (TC 2.A.29) family.</text>
</comment>
<evidence type="ECO:0000256" key="3">
    <source>
        <dbReference type="ARBA" id="ARBA00022448"/>
    </source>
</evidence>
<keyword evidence="10" id="KW-1185">Reference proteome</keyword>
<evidence type="ECO:0000313" key="10">
    <source>
        <dbReference type="Proteomes" id="UP000672032"/>
    </source>
</evidence>
<evidence type="ECO:0008006" key="11">
    <source>
        <dbReference type="Google" id="ProtNLM"/>
    </source>
</evidence>
<keyword evidence="7" id="KW-1133">Transmembrane helix</keyword>
<keyword evidence="6" id="KW-0999">Mitochondrion inner membrane</keyword>
<evidence type="ECO:0000256" key="2">
    <source>
        <dbReference type="ARBA" id="ARBA00006375"/>
    </source>
</evidence>
<comment type="subcellular location">
    <subcellularLocation>
        <location evidence="1">Membrane</location>
        <topology evidence="1">Multi-pass membrane protein</topology>
    </subcellularLocation>
</comment>
<dbReference type="Proteomes" id="UP000672032">
    <property type="component" value="Chromosome 7"/>
</dbReference>
<dbReference type="FunFam" id="1.50.40.10:FF:000107">
    <property type="entry name" value="Mitochondrial dicarboxylate carrier"/>
    <property type="match status" value="1"/>
</dbReference>
<dbReference type="PANTHER" id="PTHR45618">
    <property type="entry name" value="MITOCHONDRIAL DICARBOXYLATE CARRIER-RELATED"/>
    <property type="match status" value="1"/>
</dbReference>
<dbReference type="InterPro" id="IPR023395">
    <property type="entry name" value="MCP_dom_sf"/>
</dbReference>